<evidence type="ECO:0000313" key="2">
    <source>
        <dbReference type="EMBL" id="MCF6138971.1"/>
    </source>
</evidence>
<gene>
    <name evidence="2" type="ORF">L2716_14625</name>
</gene>
<dbReference type="Pfam" id="PF12645">
    <property type="entry name" value="HTH_16"/>
    <property type="match status" value="1"/>
</dbReference>
<evidence type="ECO:0000313" key="3">
    <source>
        <dbReference type="Proteomes" id="UP001649381"/>
    </source>
</evidence>
<protein>
    <submittedName>
        <fullName evidence="2">Helix-turn-helix domain-containing protein</fullName>
    </submittedName>
</protein>
<feature type="domain" description="Helix-turn-helix conjugative transposon-like" evidence="1">
    <location>
        <begin position="6"/>
        <end position="61"/>
    </location>
</feature>
<accession>A0ABS9H4G7</accession>
<evidence type="ECO:0000259" key="1">
    <source>
        <dbReference type="Pfam" id="PF12645"/>
    </source>
</evidence>
<dbReference type="RefSeq" id="WP_236337586.1">
    <property type="nucleotide sequence ID" value="NZ_JAKIJS010000001.1"/>
</dbReference>
<dbReference type="Gene3D" id="1.10.1740.10">
    <property type="match status" value="1"/>
</dbReference>
<dbReference type="Proteomes" id="UP001649381">
    <property type="component" value="Unassembled WGS sequence"/>
</dbReference>
<dbReference type="EMBL" id="JAKIJS010000001">
    <property type="protein sequence ID" value="MCF6138971.1"/>
    <property type="molecule type" value="Genomic_DNA"/>
</dbReference>
<name>A0ABS9H4G7_9BACL</name>
<dbReference type="SUPFAM" id="SSF88946">
    <property type="entry name" value="Sigma2 domain of RNA polymerase sigma factors"/>
    <property type="match status" value="1"/>
</dbReference>
<dbReference type="InterPro" id="IPR024760">
    <property type="entry name" value="HTH_dom_conjug_TS-like"/>
</dbReference>
<dbReference type="InterPro" id="IPR013325">
    <property type="entry name" value="RNA_pol_sigma_r2"/>
</dbReference>
<keyword evidence="3" id="KW-1185">Reference proteome</keyword>
<reference evidence="2 3" key="1">
    <citation type="submission" date="2022-01" db="EMBL/GenBank/DDBJ databases">
        <title>Alkalihalobacillus sp. EGI L200015, a novel bacterium isolated from a salt lake sediment.</title>
        <authorList>
            <person name="Gao L."/>
            <person name="Fang B.-Z."/>
            <person name="Li W.-J."/>
        </authorList>
    </citation>
    <scope>NUCLEOTIDE SEQUENCE [LARGE SCALE GENOMIC DNA]</scope>
    <source>
        <strain evidence="2 3">KCTC 12718</strain>
    </source>
</reference>
<comment type="caution">
    <text evidence="2">The sequence shown here is derived from an EMBL/GenBank/DDBJ whole genome shotgun (WGS) entry which is preliminary data.</text>
</comment>
<sequence>MRSLDELVRNAQRNDSQAMEQLLKRLDPKIKHSIHSIEKKYQEDVEQEVKLKIMEAVQTYELKRVPSLADMLQKSKEGRSILQNLKNDNSEKLS</sequence>
<organism evidence="2 3">
    <name type="scientific">Pseudalkalibacillus berkeleyi</name>
    <dbReference type="NCBI Taxonomy" id="1069813"/>
    <lineage>
        <taxon>Bacteria</taxon>
        <taxon>Bacillati</taxon>
        <taxon>Bacillota</taxon>
        <taxon>Bacilli</taxon>
        <taxon>Bacillales</taxon>
        <taxon>Fictibacillaceae</taxon>
        <taxon>Pseudalkalibacillus</taxon>
    </lineage>
</organism>
<proteinExistence type="predicted"/>